<protein>
    <submittedName>
        <fullName evidence="2">Uncharacterized protein</fullName>
    </submittedName>
</protein>
<dbReference type="EMBL" id="KV878129">
    <property type="protein sequence ID" value="OJJ02538.1"/>
    <property type="molecule type" value="Genomic_DNA"/>
</dbReference>
<feature type="region of interest" description="Disordered" evidence="1">
    <location>
        <begin position="48"/>
        <end position="80"/>
    </location>
</feature>
<reference evidence="3" key="1">
    <citation type="journal article" date="2017" name="Genome Biol.">
        <title>Comparative genomics reveals high biological diversity and specific adaptations in the industrially and medically important fungal genus Aspergillus.</title>
        <authorList>
            <person name="de Vries R.P."/>
            <person name="Riley R."/>
            <person name="Wiebenga A."/>
            <person name="Aguilar-Osorio G."/>
            <person name="Amillis S."/>
            <person name="Uchima C.A."/>
            <person name="Anderluh G."/>
            <person name="Asadollahi M."/>
            <person name="Askin M."/>
            <person name="Barry K."/>
            <person name="Battaglia E."/>
            <person name="Bayram O."/>
            <person name="Benocci T."/>
            <person name="Braus-Stromeyer S.A."/>
            <person name="Caldana C."/>
            <person name="Canovas D."/>
            <person name="Cerqueira G.C."/>
            <person name="Chen F."/>
            <person name="Chen W."/>
            <person name="Choi C."/>
            <person name="Clum A."/>
            <person name="Dos Santos R.A."/>
            <person name="Damasio A.R."/>
            <person name="Diallinas G."/>
            <person name="Emri T."/>
            <person name="Fekete E."/>
            <person name="Flipphi M."/>
            <person name="Freyberg S."/>
            <person name="Gallo A."/>
            <person name="Gournas C."/>
            <person name="Habgood R."/>
            <person name="Hainaut M."/>
            <person name="Harispe M.L."/>
            <person name="Henrissat B."/>
            <person name="Hilden K.S."/>
            <person name="Hope R."/>
            <person name="Hossain A."/>
            <person name="Karabika E."/>
            <person name="Karaffa L."/>
            <person name="Karanyi Z."/>
            <person name="Krasevec N."/>
            <person name="Kuo A."/>
            <person name="Kusch H."/>
            <person name="LaButti K."/>
            <person name="Lagendijk E.L."/>
            <person name="Lapidus A."/>
            <person name="Levasseur A."/>
            <person name="Lindquist E."/>
            <person name="Lipzen A."/>
            <person name="Logrieco A.F."/>
            <person name="MacCabe A."/>
            <person name="Maekelae M.R."/>
            <person name="Malavazi I."/>
            <person name="Melin P."/>
            <person name="Meyer V."/>
            <person name="Mielnichuk N."/>
            <person name="Miskei M."/>
            <person name="Molnar A.P."/>
            <person name="Mule G."/>
            <person name="Ngan C.Y."/>
            <person name="Orejas M."/>
            <person name="Orosz E."/>
            <person name="Ouedraogo J.P."/>
            <person name="Overkamp K.M."/>
            <person name="Park H.-S."/>
            <person name="Perrone G."/>
            <person name="Piumi F."/>
            <person name="Punt P.J."/>
            <person name="Ram A.F."/>
            <person name="Ramon A."/>
            <person name="Rauscher S."/>
            <person name="Record E."/>
            <person name="Riano-Pachon D.M."/>
            <person name="Robert V."/>
            <person name="Roehrig J."/>
            <person name="Ruller R."/>
            <person name="Salamov A."/>
            <person name="Salih N.S."/>
            <person name="Samson R.A."/>
            <person name="Sandor E."/>
            <person name="Sanguinetti M."/>
            <person name="Schuetze T."/>
            <person name="Sepcic K."/>
            <person name="Shelest E."/>
            <person name="Sherlock G."/>
            <person name="Sophianopoulou V."/>
            <person name="Squina F.M."/>
            <person name="Sun H."/>
            <person name="Susca A."/>
            <person name="Todd R.B."/>
            <person name="Tsang A."/>
            <person name="Unkles S.E."/>
            <person name="van de Wiele N."/>
            <person name="van Rossen-Uffink D."/>
            <person name="Oliveira J.V."/>
            <person name="Vesth T.C."/>
            <person name="Visser J."/>
            <person name="Yu J.-H."/>
            <person name="Zhou M."/>
            <person name="Andersen M.R."/>
            <person name="Archer D.B."/>
            <person name="Baker S.E."/>
            <person name="Benoit I."/>
            <person name="Brakhage A.A."/>
            <person name="Braus G.H."/>
            <person name="Fischer R."/>
            <person name="Frisvad J.C."/>
            <person name="Goldman G.H."/>
            <person name="Houbraken J."/>
            <person name="Oakley B."/>
            <person name="Pocsi I."/>
            <person name="Scazzocchio C."/>
            <person name="Seiboth B."/>
            <person name="vanKuyk P.A."/>
            <person name="Wortman J."/>
            <person name="Dyer P.S."/>
            <person name="Grigoriev I.V."/>
        </authorList>
    </citation>
    <scope>NUCLEOTIDE SEQUENCE [LARGE SCALE GENOMIC DNA]</scope>
    <source>
        <strain evidence="3">CBS 583.65</strain>
    </source>
</reference>
<evidence type="ECO:0000313" key="2">
    <source>
        <dbReference type="EMBL" id="OJJ02538.1"/>
    </source>
</evidence>
<proteinExistence type="predicted"/>
<evidence type="ECO:0000313" key="3">
    <source>
        <dbReference type="Proteomes" id="UP000184073"/>
    </source>
</evidence>
<organism evidence="2 3">
    <name type="scientific">Aspergillus versicolor CBS 583.65</name>
    <dbReference type="NCBI Taxonomy" id="1036611"/>
    <lineage>
        <taxon>Eukaryota</taxon>
        <taxon>Fungi</taxon>
        <taxon>Dikarya</taxon>
        <taxon>Ascomycota</taxon>
        <taxon>Pezizomycotina</taxon>
        <taxon>Eurotiomycetes</taxon>
        <taxon>Eurotiomycetidae</taxon>
        <taxon>Eurotiales</taxon>
        <taxon>Aspergillaceae</taxon>
        <taxon>Aspergillus</taxon>
        <taxon>Aspergillus subgen. Nidulantes</taxon>
    </lineage>
</organism>
<dbReference type="RefSeq" id="XP_040668300.1">
    <property type="nucleotide sequence ID" value="XM_040815974.1"/>
</dbReference>
<sequence>MGIPVTPITIEVKYSWRTRKPSHNFSVNLLYTTKVGRRRRRSSFNCQYSSNSSASLLPPPSPIGSFAASPRKDPESRPSLAVKSSIVTHASASLLHPSSPLLPFLPFACQTLRPPLRSTWVCVFKLLSCGVDCCRLSRHVRSACDFDHTF</sequence>
<keyword evidence="3" id="KW-1185">Reference proteome</keyword>
<name>A0A1L9PLZ4_ASPVE</name>
<accession>A0A1L9PLZ4</accession>
<gene>
    <name evidence="2" type="ORF">ASPVEDRAFT_679906</name>
</gene>
<dbReference type="Proteomes" id="UP000184073">
    <property type="component" value="Unassembled WGS sequence"/>
</dbReference>
<dbReference type="AlphaFoldDB" id="A0A1L9PLZ4"/>
<evidence type="ECO:0000256" key="1">
    <source>
        <dbReference type="SAM" id="MobiDB-lite"/>
    </source>
</evidence>
<dbReference type="GeneID" id="63731485"/>
<dbReference type="VEuPathDB" id="FungiDB:ASPVEDRAFT_679906"/>